<dbReference type="KEGG" id="php:PhaeoP97_00909"/>
<dbReference type="Proteomes" id="UP000183859">
    <property type="component" value="Chromosome"/>
</dbReference>
<name>A0A1L3I2K7_9RHOB</name>
<dbReference type="EMBL" id="CP016364">
    <property type="protein sequence ID" value="APG46336.1"/>
    <property type="molecule type" value="Genomic_DNA"/>
</dbReference>
<reference evidence="2" key="1">
    <citation type="submission" date="2016-07" db="EMBL/GenBank/DDBJ databases">
        <title>Phaeobacter portensis sp. nov., a tropodithietic acid producing bacterium isolated from a German harbor.</title>
        <authorList>
            <person name="Freese H.M."/>
            <person name="Bunk B."/>
            <person name="Breider S."/>
            <person name="Brinkhoff T."/>
        </authorList>
    </citation>
    <scope>NUCLEOTIDE SEQUENCE [LARGE SCALE GENOMIC DNA]</scope>
    <source>
        <strain evidence="2">P97</strain>
    </source>
</reference>
<gene>
    <name evidence="1" type="ORF">PhaeoP97_00909</name>
</gene>
<organism evidence="1 2">
    <name type="scientific">Phaeobacter porticola</name>
    <dbReference type="NCBI Taxonomy" id="1844006"/>
    <lineage>
        <taxon>Bacteria</taxon>
        <taxon>Pseudomonadati</taxon>
        <taxon>Pseudomonadota</taxon>
        <taxon>Alphaproteobacteria</taxon>
        <taxon>Rhodobacterales</taxon>
        <taxon>Roseobacteraceae</taxon>
        <taxon>Phaeobacter</taxon>
    </lineage>
</organism>
<evidence type="ECO:0000313" key="1">
    <source>
        <dbReference type="EMBL" id="APG46336.1"/>
    </source>
</evidence>
<dbReference type="AlphaFoldDB" id="A0A1L3I2K7"/>
<accession>A0A1L3I2K7</accession>
<protein>
    <submittedName>
        <fullName evidence="1">Uncharacterized protein</fullName>
    </submittedName>
</protein>
<proteinExistence type="predicted"/>
<keyword evidence="2" id="KW-1185">Reference proteome</keyword>
<evidence type="ECO:0000313" key="2">
    <source>
        <dbReference type="Proteomes" id="UP000183859"/>
    </source>
</evidence>
<sequence>MFRHNRVFCRFLASGQRYHAGHTQNYVYTGP</sequence>